<feature type="domain" description="Transposase putative helix-turn-helix" evidence="9">
    <location>
        <begin position="1"/>
        <end position="43"/>
    </location>
</feature>
<dbReference type="NCBIfam" id="TIGR01766">
    <property type="entry name" value="IS200/IS605 family accessory protein TnpB-like domain"/>
    <property type="match status" value="1"/>
</dbReference>
<gene>
    <name evidence="10" type="ORF">FKV42_00305</name>
</gene>
<evidence type="ECO:0000313" key="11">
    <source>
        <dbReference type="Proteomes" id="UP000319335"/>
    </source>
</evidence>
<evidence type="ECO:0000256" key="6">
    <source>
        <dbReference type="ARBA" id="ARBA00023172"/>
    </source>
</evidence>
<keyword evidence="2" id="KW-0815">Transposition</keyword>
<dbReference type="RefSeq" id="WP_154808255.1">
    <property type="nucleotide sequence ID" value="NZ_VIAQ01000002.1"/>
</dbReference>
<evidence type="ECO:0000259" key="7">
    <source>
        <dbReference type="Pfam" id="PF01385"/>
    </source>
</evidence>
<name>A0A7Z8KRN6_9EURY</name>
<proteinExistence type="inferred from homology"/>
<keyword evidence="4" id="KW-0862">Zinc</keyword>
<dbReference type="GO" id="GO:0006310">
    <property type="term" value="P:DNA recombination"/>
    <property type="evidence" value="ECO:0007669"/>
    <property type="project" value="UniProtKB-KW"/>
</dbReference>
<evidence type="ECO:0000259" key="8">
    <source>
        <dbReference type="Pfam" id="PF07282"/>
    </source>
</evidence>
<dbReference type="GO" id="GO:0032196">
    <property type="term" value="P:transposition"/>
    <property type="evidence" value="ECO:0007669"/>
    <property type="project" value="UniProtKB-KW"/>
</dbReference>
<feature type="domain" description="Probable transposase IS891/IS1136/IS1341" evidence="7">
    <location>
        <begin position="173"/>
        <end position="292"/>
    </location>
</feature>
<dbReference type="Pfam" id="PF07282">
    <property type="entry name" value="Cas12f1-like_TNB"/>
    <property type="match status" value="1"/>
</dbReference>
<evidence type="ECO:0000259" key="9">
    <source>
        <dbReference type="Pfam" id="PF12323"/>
    </source>
</evidence>
<evidence type="ECO:0000256" key="5">
    <source>
        <dbReference type="ARBA" id="ARBA00023125"/>
    </source>
</evidence>
<evidence type="ECO:0000256" key="1">
    <source>
        <dbReference type="ARBA" id="ARBA00008761"/>
    </source>
</evidence>
<feature type="domain" description="Cas12f1-like TNB" evidence="8">
    <location>
        <begin position="329"/>
        <end position="391"/>
    </location>
</feature>
<comment type="caution">
    <text evidence="10">The sequence shown here is derived from an EMBL/GenBank/DDBJ whole genome shotgun (WGS) entry which is preliminary data.</text>
</comment>
<organism evidence="10 11">
    <name type="scientific">Methanolobus vulcani</name>
    <dbReference type="NCBI Taxonomy" id="38026"/>
    <lineage>
        <taxon>Archaea</taxon>
        <taxon>Methanobacteriati</taxon>
        <taxon>Methanobacteriota</taxon>
        <taxon>Stenosarchaea group</taxon>
        <taxon>Methanomicrobia</taxon>
        <taxon>Methanosarcinales</taxon>
        <taxon>Methanosarcinaceae</taxon>
        <taxon>Methanolobus</taxon>
    </lineage>
</organism>
<evidence type="ECO:0000313" key="10">
    <source>
        <dbReference type="EMBL" id="TQD29231.1"/>
    </source>
</evidence>
<protein>
    <submittedName>
        <fullName evidence="10">IS200/IS605 family element transposase accessory protein TnpB</fullName>
    </submittedName>
</protein>
<dbReference type="NCBIfam" id="NF040570">
    <property type="entry name" value="guided_TnpB"/>
    <property type="match status" value="1"/>
</dbReference>
<dbReference type="Proteomes" id="UP000319335">
    <property type="component" value="Unassembled WGS sequence"/>
</dbReference>
<dbReference type="InterPro" id="IPR001959">
    <property type="entry name" value="Transposase"/>
</dbReference>
<dbReference type="OrthoDB" id="33505at2157"/>
<dbReference type="Pfam" id="PF12323">
    <property type="entry name" value="HTH_OrfB_IS605"/>
    <property type="match status" value="1"/>
</dbReference>
<keyword evidence="3" id="KW-0479">Metal-binding</keyword>
<keyword evidence="6" id="KW-0233">DNA recombination</keyword>
<dbReference type="Pfam" id="PF01385">
    <property type="entry name" value="OrfB_IS605"/>
    <property type="match status" value="1"/>
</dbReference>
<dbReference type="AlphaFoldDB" id="A0A7Z8KRN6"/>
<evidence type="ECO:0000256" key="3">
    <source>
        <dbReference type="ARBA" id="ARBA00022723"/>
    </source>
</evidence>
<dbReference type="GO" id="GO:0003677">
    <property type="term" value="F:DNA binding"/>
    <property type="evidence" value="ECO:0007669"/>
    <property type="project" value="UniProtKB-KW"/>
</dbReference>
<dbReference type="InterPro" id="IPR021027">
    <property type="entry name" value="Transposase_put_HTH"/>
</dbReference>
<sequence length="423" mass="49578">MLLTKKYKIHPTEEQTDTLWYISEQCRFLYNHALAERKESWEKSSISITYNKQQNDLPELKEINPDLKKPYSKTLQGVLKKLDGGYKSFFALWKNGDKDARPPNFRGKKYFFTIPYNQSGFKISDNVVTFSHKCNDVELSFEIEESLQEMKIKQFEIFNDNPYKAMGDFYISVSFEIESTKKYYDNNKYQAIDLGISKTVTAINTDCKFFEAVNPRPDKYWNSKIDKIHSRLDRCKKGSRRWKRLHASKRRMEKKRHNQIKDFQHKLSKKMVENTRANTIIIGDLNVKKMAKKPKVKTITKADGTTKKVKDFKEIALSRSTQNNGYLAQFVNILTYKAELAGKKVVKVDESYTSKACCSCGKIHEMPLSQRDMICDCGNKIDRDRNSSINIMTRYLSQNAIWTGYREFLGNLQIKLHIFRSYL</sequence>
<dbReference type="GO" id="GO:0046872">
    <property type="term" value="F:metal ion binding"/>
    <property type="evidence" value="ECO:0007669"/>
    <property type="project" value="UniProtKB-KW"/>
</dbReference>
<dbReference type="InterPro" id="IPR010095">
    <property type="entry name" value="Cas12f1-like_TNB"/>
</dbReference>
<dbReference type="EMBL" id="VIAQ01000002">
    <property type="protein sequence ID" value="TQD29231.1"/>
    <property type="molecule type" value="Genomic_DNA"/>
</dbReference>
<comment type="similarity">
    <text evidence="1">In the C-terminal section; belongs to the transposase 35 family.</text>
</comment>
<keyword evidence="11" id="KW-1185">Reference proteome</keyword>
<keyword evidence="5" id="KW-0238">DNA-binding</keyword>
<evidence type="ECO:0000256" key="2">
    <source>
        <dbReference type="ARBA" id="ARBA00022578"/>
    </source>
</evidence>
<accession>A0A7Z8KRN6</accession>
<evidence type="ECO:0000256" key="4">
    <source>
        <dbReference type="ARBA" id="ARBA00022833"/>
    </source>
</evidence>
<reference evidence="10 11" key="1">
    <citation type="submission" date="2019-06" db="EMBL/GenBank/DDBJ databases">
        <title>Draft genome sequence of Methanolobus vulcani B1d.</title>
        <authorList>
            <person name="Creighbaum A.J."/>
            <person name="Ticak T."/>
            <person name="Hariraju D."/>
            <person name="Arivett B.A."/>
            <person name="Ferguson D.J.Jr."/>
        </authorList>
    </citation>
    <scope>NUCLEOTIDE SEQUENCE [LARGE SCALE GENOMIC DNA]</scope>
    <source>
        <strain evidence="10 11">B1d</strain>
    </source>
</reference>